<feature type="region of interest" description="Disordered" evidence="1">
    <location>
        <begin position="102"/>
        <end position="129"/>
    </location>
</feature>
<protein>
    <submittedName>
        <fullName evidence="2">Uncharacterized protein</fullName>
    </submittedName>
</protein>
<feature type="compositionally biased region" description="Low complexity" evidence="1">
    <location>
        <begin position="119"/>
        <end position="129"/>
    </location>
</feature>
<sequence>MMFNEGGFALEARLTFFLLRQEESKQRRRRPWVGAGCAGSLRYSKRRAAAELGAAPLKHSSPKAPGIPALLGTSQGARKNSRTRSVCPLIQDAFRVPMCSAEQRSWRRKKGEDCLRGEAPSSAAPADSE</sequence>
<feature type="region of interest" description="Disordered" evidence="1">
    <location>
        <begin position="54"/>
        <end position="84"/>
    </location>
</feature>
<organism evidence="2 3">
    <name type="scientific">Azonexus hydrophilus</name>
    <dbReference type="NCBI Taxonomy" id="418702"/>
    <lineage>
        <taxon>Bacteria</taxon>
        <taxon>Pseudomonadati</taxon>
        <taxon>Pseudomonadota</taxon>
        <taxon>Betaproteobacteria</taxon>
        <taxon>Rhodocyclales</taxon>
        <taxon>Azonexaceae</taxon>
        <taxon>Azonexus</taxon>
    </lineage>
</organism>
<evidence type="ECO:0000313" key="2">
    <source>
        <dbReference type="EMBL" id="OMG53130.1"/>
    </source>
</evidence>
<evidence type="ECO:0000313" key="3">
    <source>
        <dbReference type="Proteomes" id="UP000187526"/>
    </source>
</evidence>
<comment type="caution">
    <text evidence="2">The sequence shown here is derived from an EMBL/GenBank/DDBJ whole genome shotgun (WGS) entry which is preliminary data.</text>
</comment>
<reference evidence="2 3" key="1">
    <citation type="submission" date="2016-10" db="EMBL/GenBank/DDBJ databases">
        <title>Alkaliphiles isolated from bioreactors.</title>
        <authorList>
            <person name="Salah Z."/>
            <person name="Rout S.P."/>
            <person name="Humphreys P.N."/>
        </authorList>
    </citation>
    <scope>NUCLEOTIDE SEQUENCE [LARGE SCALE GENOMIC DNA]</scope>
    <source>
        <strain evidence="2 3">ZS02</strain>
    </source>
</reference>
<name>A0A1R1I3C7_9RHOO</name>
<evidence type="ECO:0000256" key="1">
    <source>
        <dbReference type="SAM" id="MobiDB-lite"/>
    </source>
</evidence>
<dbReference type="AlphaFoldDB" id="A0A1R1I3C7"/>
<dbReference type="Proteomes" id="UP000187526">
    <property type="component" value="Unassembled WGS sequence"/>
</dbReference>
<proteinExistence type="predicted"/>
<dbReference type="EMBL" id="MTHD01000004">
    <property type="protein sequence ID" value="OMG53130.1"/>
    <property type="molecule type" value="Genomic_DNA"/>
</dbReference>
<keyword evidence="3" id="KW-1185">Reference proteome</keyword>
<accession>A0A1R1I3C7</accession>
<gene>
    <name evidence="2" type="ORF">BJN45_12930</name>
</gene>